<dbReference type="InterPro" id="IPR036651">
    <property type="entry name" value="Gln_synt_N_sf"/>
</dbReference>
<accession>A0AA40C8S4</accession>
<dbReference type="GO" id="GO:0004356">
    <property type="term" value="F:glutamine synthetase activity"/>
    <property type="evidence" value="ECO:0007669"/>
    <property type="project" value="InterPro"/>
</dbReference>
<evidence type="ECO:0000256" key="1">
    <source>
        <dbReference type="ARBA" id="ARBA00022598"/>
    </source>
</evidence>
<dbReference type="PANTHER" id="PTHR43785:SF2">
    <property type="entry name" value="TYPE-1 GLUTAMINE SYNTHETASE 1"/>
    <property type="match status" value="1"/>
</dbReference>
<name>A0AA40C8S4_9PEZI</name>
<gene>
    <name evidence="2" type="ORF">B0T17DRAFT_523694</name>
</gene>
<keyword evidence="3" id="KW-1185">Reference proteome</keyword>
<organism evidence="2 3">
    <name type="scientific">Bombardia bombarda</name>
    <dbReference type="NCBI Taxonomy" id="252184"/>
    <lineage>
        <taxon>Eukaryota</taxon>
        <taxon>Fungi</taxon>
        <taxon>Dikarya</taxon>
        <taxon>Ascomycota</taxon>
        <taxon>Pezizomycotina</taxon>
        <taxon>Sordariomycetes</taxon>
        <taxon>Sordariomycetidae</taxon>
        <taxon>Sordariales</taxon>
        <taxon>Lasiosphaeriaceae</taxon>
        <taxon>Bombardia</taxon>
    </lineage>
</organism>
<dbReference type="PANTHER" id="PTHR43785">
    <property type="entry name" value="GAMMA-GLUTAMYLPUTRESCINE SYNTHETASE"/>
    <property type="match status" value="1"/>
</dbReference>
<protein>
    <submittedName>
        <fullName evidence="2">Uncharacterized protein</fullName>
    </submittedName>
</protein>
<proteinExistence type="predicted"/>
<comment type="caution">
    <text evidence="2">The sequence shown here is derived from an EMBL/GenBank/DDBJ whole genome shotgun (WGS) entry which is preliminary data.</text>
</comment>
<evidence type="ECO:0000313" key="3">
    <source>
        <dbReference type="Proteomes" id="UP001174934"/>
    </source>
</evidence>
<dbReference type="AlphaFoldDB" id="A0AA40C8S4"/>
<sequence length="273" mass="29968">MLLERPSPLGNCLRGAGGMESTDTAAMSGLQLFDAFLSQNPQIRFIHLQWLDFTSTVRARVFPIRYMRQMLEMGKSHRLGGLNMTLIDDTAPLTADNPSGPVGEPIGQGRLIPDLSSIRACPGLHAHAYIFCNFASVPGNTDEKTLLLTDIFPFCPRTALQRVLFDAKSLGLNFLVGFEIEFVCTQWQPPQSLSSKSAATPPAIHQTSGLRSLEANGMLPVLCSISTDGVLISAFGDKLASTYMKVIQEYNRRLDRVGPLGSKERINWLTARL</sequence>
<evidence type="ECO:0000313" key="2">
    <source>
        <dbReference type="EMBL" id="KAK0628789.1"/>
    </source>
</evidence>
<dbReference type="GO" id="GO:0006542">
    <property type="term" value="P:glutamine biosynthetic process"/>
    <property type="evidence" value="ECO:0007669"/>
    <property type="project" value="InterPro"/>
</dbReference>
<dbReference type="Proteomes" id="UP001174934">
    <property type="component" value="Unassembled WGS sequence"/>
</dbReference>
<dbReference type="Gene3D" id="3.30.590.10">
    <property type="entry name" value="Glutamine synthetase/guanido kinase, catalytic domain"/>
    <property type="match status" value="1"/>
</dbReference>
<keyword evidence="1" id="KW-0436">Ligase</keyword>
<dbReference type="Gene3D" id="3.10.20.70">
    <property type="entry name" value="Glutamine synthetase, N-terminal domain"/>
    <property type="match status" value="1"/>
</dbReference>
<dbReference type="EMBL" id="JAULSR010000002">
    <property type="protein sequence ID" value="KAK0628789.1"/>
    <property type="molecule type" value="Genomic_DNA"/>
</dbReference>
<reference evidence="2" key="1">
    <citation type="submission" date="2023-06" db="EMBL/GenBank/DDBJ databases">
        <title>Genome-scale phylogeny and comparative genomics of the fungal order Sordariales.</title>
        <authorList>
            <consortium name="Lawrence Berkeley National Laboratory"/>
            <person name="Hensen N."/>
            <person name="Bonometti L."/>
            <person name="Westerberg I."/>
            <person name="Brannstrom I.O."/>
            <person name="Guillou S."/>
            <person name="Cros-Aarteil S."/>
            <person name="Calhoun S."/>
            <person name="Haridas S."/>
            <person name="Kuo A."/>
            <person name="Mondo S."/>
            <person name="Pangilinan J."/>
            <person name="Riley R."/>
            <person name="LaButti K."/>
            <person name="Andreopoulos B."/>
            <person name="Lipzen A."/>
            <person name="Chen C."/>
            <person name="Yanf M."/>
            <person name="Daum C."/>
            <person name="Ng V."/>
            <person name="Clum A."/>
            <person name="Steindorff A."/>
            <person name="Ohm R."/>
            <person name="Martin F."/>
            <person name="Silar P."/>
            <person name="Natvig D."/>
            <person name="Lalanne C."/>
            <person name="Gautier V."/>
            <person name="Ament-velasquez S.L."/>
            <person name="Kruys A."/>
            <person name="Hutchinson M.I."/>
            <person name="Powell A.J."/>
            <person name="Barry K."/>
            <person name="Miller A.N."/>
            <person name="Grigoriev I.V."/>
            <person name="Debuchy R."/>
            <person name="Gladieux P."/>
            <person name="Thoren M.H."/>
            <person name="Johannesson H."/>
        </authorList>
    </citation>
    <scope>NUCLEOTIDE SEQUENCE</scope>
    <source>
        <strain evidence="2">SMH3391-2</strain>
    </source>
</reference>